<dbReference type="GO" id="GO:0006313">
    <property type="term" value="P:DNA transposition"/>
    <property type="evidence" value="ECO:0007669"/>
    <property type="project" value="InterPro"/>
</dbReference>
<keyword evidence="4" id="KW-1185">Reference proteome</keyword>
<dbReference type="InterPro" id="IPR051698">
    <property type="entry name" value="Transposase_11-like"/>
</dbReference>
<dbReference type="EMBL" id="DS989872">
    <property type="protein sequence ID" value="EDX71512.1"/>
    <property type="molecule type" value="Genomic_DNA"/>
</dbReference>
<dbReference type="InterPro" id="IPR047647">
    <property type="entry name" value="ISAs1_transpos"/>
</dbReference>
<dbReference type="eggNOG" id="COG5433">
    <property type="taxonomic scope" value="Bacteria"/>
</dbReference>
<dbReference type="PANTHER" id="PTHR30298">
    <property type="entry name" value="H REPEAT-ASSOCIATED PREDICTED TRANSPOSASE"/>
    <property type="match status" value="1"/>
</dbReference>
<evidence type="ECO:0000313" key="3">
    <source>
        <dbReference type="EMBL" id="EDX71512.1"/>
    </source>
</evidence>
<name>B4W2Q7_9CYAN</name>
<dbReference type="PANTHER" id="PTHR30298:SF0">
    <property type="entry name" value="PROTEIN YBFL-RELATED"/>
    <property type="match status" value="1"/>
</dbReference>
<evidence type="ECO:0000259" key="1">
    <source>
        <dbReference type="Pfam" id="PF01609"/>
    </source>
</evidence>
<dbReference type="Pfam" id="PF01609">
    <property type="entry name" value="DDE_Tnp_1"/>
    <property type="match status" value="1"/>
</dbReference>
<dbReference type="Proteomes" id="UP000003835">
    <property type="component" value="Unassembled WGS sequence"/>
</dbReference>
<feature type="domain" description="Transposase IS4-like" evidence="1">
    <location>
        <begin position="4"/>
        <end position="169"/>
    </location>
</feature>
<dbReference type="STRING" id="118168.MC7420_5312"/>
<organism evidence="3 4">
    <name type="scientific">Coleofasciculus chthonoplastes PCC 7420</name>
    <dbReference type="NCBI Taxonomy" id="118168"/>
    <lineage>
        <taxon>Bacteria</taxon>
        <taxon>Bacillati</taxon>
        <taxon>Cyanobacteriota</taxon>
        <taxon>Cyanophyceae</taxon>
        <taxon>Coleofasciculales</taxon>
        <taxon>Coleofasciculaceae</taxon>
        <taxon>Coleofasciculus</taxon>
    </lineage>
</organism>
<protein>
    <recommendedName>
        <fullName evidence="1">Transposase IS4-like domain-containing protein</fullName>
    </recommendedName>
</protein>
<proteinExistence type="predicted"/>
<dbReference type="InterPro" id="IPR002559">
    <property type="entry name" value="Transposase_11"/>
</dbReference>
<gene>
    <name evidence="2" type="ORF">MC7420_5312</name>
    <name evidence="3" type="ORF">MC7420_78</name>
</gene>
<dbReference type="HOGENOM" id="CLU_046404_3_0_3"/>
<reference evidence="3 4" key="1">
    <citation type="submission" date="2008-07" db="EMBL/GenBank/DDBJ databases">
        <authorList>
            <person name="Tandeau de Marsac N."/>
            <person name="Ferriera S."/>
            <person name="Johnson J."/>
            <person name="Kravitz S."/>
            <person name="Beeson K."/>
            <person name="Sutton G."/>
            <person name="Rogers Y.-H."/>
            <person name="Friedman R."/>
            <person name="Frazier M."/>
            <person name="Venter J.C."/>
        </authorList>
    </citation>
    <scope>NUCLEOTIDE SEQUENCE [LARGE SCALE GENOMIC DNA]</scope>
    <source>
        <strain evidence="3 4">PCC 7420</strain>
    </source>
</reference>
<dbReference type="EMBL" id="DS989884">
    <property type="protein sequence ID" value="EDX70684.1"/>
    <property type="molecule type" value="Genomic_DNA"/>
</dbReference>
<sequence>MGTQTEIAQKIIEKKADYVLALKANHPTLYHQVKTWFEQASAQNFKGIDVSYDQRIEKGHYRTEIRQVWSVPASAIGELYQPRLWVGIQSVVMVIRVRRLWNHTTRDVQFYLTSLHSDALLLGRAIRKHWGIENQAHWTLDCTFAEDACRIRSFHSPRNFSLLRRIALNALNREQTYQRSLRQKMKRTAMDNDYMIRVLSSCFIDSTLNYSDSLCQA</sequence>
<evidence type="ECO:0000313" key="4">
    <source>
        <dbReference type="Proteomes" id="UP000003835"/>
    </source>
</evidence>
<evidence type="ECO:0000313" key="2">
    <source>
        <dbReference type="EMBL" id="EDX70684.1"/>
    </source>
</evidence>
<dbReference type="AlphaFoldDB" id="B4W2Q7"/>
<dbReference type="GO" id="GO:0004803">
    <property type="term" value="F:transposase activity"/>
    <property type="evidence" value="ECO:0007669"/>
    <property type="project" value="InterPro"/>
</dbReference>
<accession>B4W2Q7</accession>
<dbReference type="GO" id="GO:0003677">
    <property type="term" value="F:DNA binding"/>
    <property type="evidence" value="ECO:0007669"/>
    <property type="project" value="InterPro"/>
</dbReference>
<dbReference type="NCBIfam" id="NF033564">
    <property type="entry name" value="transpos_ISAs1"/>
    <property type="match status" value="1"/>
</dbReference>